<dbReference type="Proteomes" id="UP000076408">
    <property type="component" value="Unassembled WGS sequence"/>
</dbReference>
<dbReference type="InterPro" id="IPR038792">
    <property type="entry name" value="CFAP97D1/2"/>
</dbReference>
<comment type="similarity">
    <text evidence="1">Belongs to the CFAP97 family.</text>
</comment>
<protein>
    <submittedName>
        <fullName evidence="2">Uncharacterized protein</fullName>
    </submittedName>
</protein>
<keyword evidence="3" id="KW-1185">Reference proteome</keyword>
<proteinExistence type="inferred from homology"/>
<sequence length="258" mass="29830">MAPKVGPRIDNRPPLMFVENVLKTSKMVRDVERQWTIVRENKELLKRINQIYRTKGFLNVNYNYRVHQSLNSAARGRKARTIERQNQALLKRLLRRKATVDSNLPRERKIYHCCHPTADNRPRMALDFWERTDRRLCRLVIDLCPGVSFGEITLGRGKLFRIYDGTLVVIRAGYASSDEDLRDAYGTLSHVVRGTFVKQVVDGREYFLITLRTIGTIVDGKLLGGVVPSSMEKLDLINSYGSKFGRCKEPIYFDRIKP</sequence>
<dbReference type="AlphaFoldDB" id="A0A182YFJ6"/>
<evidence type="ECO:0000313" key="3">
    <source>
        <dbReference type="Proteomes" id="UP000076408"/>
    </source>
</evidence>
<evidence type="ECO:0000256" key="1">
    <source>
        <dbReference type="ARBA" id="ARBA00008315"/>
    </source>
</evidence>
<dbReference type="VEuPathDB" id="VectorBase:ASTE000768"/>
<organism evidence="2 3">
    <name type="scientific">Anopheles stephensi</name>
    <name type="common">Indo-Pakistan malaria mosquito</name>
    <dbReference type="NCBI Taxonomy" id="30069"/>
    <lineage>
        <taxon>Eukaryota</taxon>
        <taxon>Metazoa</taxon>
        <taxon>Ecdysozoa</taxon>
        <taxon>Arthropoda</taxon>
        <taxon>Hexapoda</taxon>
        <taxon>Insecta</taxon>
        <taxon>Pterygota</taxon>
        <taxon>Neoptera</taxon>
        <taxon>Endopterygota</taxon>
        <taxon>Diptera</taxon>
        <taxon>Nematocera</taxon>
        <taxon>Culicoidea</taxon>
        <taxon>Culicidae</taxon>
        <taxon>Anophelinae</taxon>
        <taxon>Anopheles</taxon>
    </lineage>
</organism>
<dbReference type="VEuPathDB" id="VectorBase:ASTEI20_034281"/>
<dbReference type="InterPro" id="IPR029488">
    <property type="entry name" value="Hmw/CFAP97"/>
</dbReference>
<dbReference type="OMA" id="WERTDRR"/>
<dbReference type="VEuPathDB" id="VectorBase:ASTEI07232"/>
<evidence type="ECO:0000313" key="2">
    <source>
        <dbReference type="EnsemblMetazoa" id="ASTEI07232-PA"/>
    </source>
</evidence>
<accession>A0A182YFJ6</accession>
<reference evidence="3" key="1">
    <citation type="journal article" date="2014" name="Genome Biol.">
        <title>Genome analysis of a major urban malaria vector mosquito, Anopheles stephensi.</title>
        <authorList>
            <person name="Jiang X."/>
            <person name="Peery A."/>
            <person name="Hall A.B."/>
            <person name="Sharma A."/>
            <person name="Chen X.G."/>
            <person name="Waterhouse R.M."/>
            <person name="Komissarov A."/>
            <person name="Riehle M.M."/>
            <person name="Shouche Y."/>
            <person name="Sharakhova M.V."/>
            <person name="Lawson D."/>
            <person name="Pakpour N."/>
            <person name="Arensburger P."/>
            <person name="Davidson V.L."/>
            <person name="Eiglmeier K."/>
            <person name="Emrich S."/>
            <person name="George P."/>
            <person name="Kennedy R.C."/>
            <person name="Mane S.P."/>
            <person name="Maslen G."/>
            <person name="Oringanje C."/>
            <person name="Qi Y."/>
            <person name="Settlage R."/>
            <person name="Tojo M."/>
            <person name="Tubio J.M."/>
            <person name="Unger M.F."/>
            <person name="Wang B."/>
            <person name="Vernick K.D."/>
            <person name="Ribeiro J.M."/>
            <person name="James A.A."/>
            <person name="Michel K."/>
            <person name="Riehle M.A."/>
            <person name="Luckhart S."/>
            <person name="Sharakhov I.V."/>
            <person name="Tu Z."/>
        </authorList>
    </citation>
    <scope>NUCLEOTIDE SEQUENCE [LARGE SCALE GENOMIC DNA]</scope>
    <source>
        <strain evidence="3">Indian</strain>
    </source>
</reference>
<name>A0A182YFJ6_ANOST</name>
<dbReference type="PANTHER" id="PTHR33768:SF3">
    <property type="entry name" value="MIP11318P"/>
    <property type="match status" value="1"/>
</dbReference>
<dbReference type="EnsemblMetazoa" id="ASTEI07232-RA">
    <property type="protein sequence ID" value="ASTEI07232-PA"/>
    <property type="gene ID" value="ASTEI07232"/>
</dbReference>
<dbReference type="PANTHER" id="PTHR33768">
    <property type="entry name" value="MIP11318P"/>
    <property type="match status" value="1"/>
</dbReference>
<dbReference type="Pfam" id="PF13879">
    <property type="entry name" value="Hmw_CFAP97"/>
    <property type="match status" value="1"/>
</dbReference>
<reference evidence="2" key="2">
    <citation type="submission" date="2020-05" db="UniProtKB">
        <authorList>
            <consortium name="EnsemblMetazoa"/>
        </authorList>
    </citation>
    <scope>IDENTIFICATION</scope>
    <source>
        <strain evidence="2">Indian</strain>
    </source>
</reference>